<feature type="domain" description="Pyridine nucleotide-disulphide oxidoreductase dimerisation" evidence="8">
    <location>
        <begin position="329"/>
        <end position="421"/>
    </location>
</feature>
<name>A0A430AXH3_9ENTE</name>
<evidence type="ECO:0008006" key="12">
    <source>
        <dbReference type="Google" id="ProtNLM"/>
    </source>
</evidence>
<dbReference type="OrthoDB" id="9802028at2"/>
<dbReference type="GO" id="GO:0016491">
    <property type="term" value="F:oxidoreductase activity"/>
    <property type="evidence" value="ECO:0007669"/>
    <property type="project" value="UniProtKB-KW"/>
</dbReference>
<evidence type="ECO:0000256" key="6">
    <source>
        <dbReference type="ARBA" id="ARBA00023097"/>
    </source>
</evidence>
<gene>
    <name evidence="10" type="ORF">CBF28_10600</name>
</gene>
<dbReference type="Pfam" id="PF02852">
    <property type="entry name" value="Pyr_redox_dim"/>
    <property type="match status" value="1"/>
</dbReference>
<dbReference type="RefSeq" id="WP_126795063.1">
    <property type="nucleotide sequence ID" value="NZ_CP060720.1"/>
</dbReference>
<dbReference type="Proteomes" id="UP000288028">
    <property type="component" value="Unassembled WGS sequence"/>
</dbReference>
<evidence type="ECO:0000256" key="2">
    <source>
        <dbReference type="ARBA" id="ARBA00009130"/>
    </source>
</evidence>
<comment type="cofactor">
    <cofactor evidence="1">
        <name>FAD</name>
        <dbReference type="ChEBI" id="CHEBI:57692"/>
    </cofactor>
</comment>
<evidence type="ECO:0000259" key="9">
    <source>
        <dbReference type="Pfam" id="PF07992"/>
    </source>
</evidence>
<dbReference type="PANTHER" id="PTHR43429:SF1">
    <property type="entry name" value="NAD(P)H SULFUR OXIDOREDUCTASE (COA-DEPENDENT)"/>
    <property type="match status" value="1"/>
</dbReference>
<dbReference type="SUPFAM" id="SSF55424">
    <property type="entry name" value="FAD/NAD-linked reductases, dimerisation (C-terminal) domain"/>
    <property type="match status" value="1"/>
</dbReference>
<dbReference type="Pfam" id="PF07992">
    <property type="entry name" value="Pyr_redox_2"/>
    <property type="match status" value="1"/>
</dbReference>
<keyword evidence="5" id="KW-0560">Oxidoreductase</keyword>
<accession>A0A430AXH3</accession>
<dbReference type="Gene3D" id="3.30.390.30">
    <property type="match status" value="1"/>
</dbReference>
<dbReference type="PANTHER" id="PTHR43429">
    <property type="entry name" value="PYRIDINE NUCLEOTIDE-DISULFIDE OXIDOREDUCTASE DOMAIN-CONTAINING"/>
    <property type="match status" value="1"/>
</dbReference>
<evidence type="ECO:0000313" key="10">
    <source>
        <dbReference type="EMBL" id="RSU12767.1"/>
    </source>
</evidence>
<dbReference type="EMBL" id="NGKB01000010">
    <property type="protein sequence ID" value="RSU12767.1"/>
    <property type="molecule type" value="Genomic_DNA"/>
</dbReference>
<reference evidence="10 11" key="1">
    <citation type="submission" date="2017-05" db="EMBL/GenBank/DDBJ databases">
        <title>Vagococcus spp. assemblies.</title>
        <authorList>
            <person name="Gulvik C.A."/>
        </authorList>
    </citation>
    <scope>NUCLEOTIDE SEQUENCE [LARGE SCALE GENOMIC DNA]</scope>
    <source>
        <strain evidence="10 11">SS1714</strain>
    </source>
</reference>
<protein>
    <recommendedName>
        <fullName evidence="12">FAD/NAD(P)-binding domain-containing protein</fullName>
    </recommendedName>
</protein>
<sequence>MKTVIIGASFAGVHCALRAKQLRPYEEVVIIEKEETLGYIPSGLILLLNQHIKRLDEATFISKDALEKKGIHLILGTSATKFNFSEQYIETTKDRVYYDKLVLAMGSSQISQKLVSNHPGFLTYKKKKDSELALEKIELSKEIAVIGAGQTGMELASALVNKGKEVTLIESMSYPLYKSFDEDVIGPLISEMSQESKLTTYFSQTVKEIKGDNLESELTIVTQQNTISCEAAFLSTNVRPDLSLFEEQLDYHTDQTLKIDAYFETSQPNVFAIGDLVQVPSMLLNQSMYSPLINNAIRSGQICAENLEEKKVAYQGSIRVIGTYVFGQYLASCGLTEADFFLYEEPIETLILDIPLSTIEQDKKIKIKFTYNKNTKILLGVQMISRENILEKINRYTLAIESKMTIDELAKKDHFYHPLYANPVSDII</sequence>
<dbReference type="InterPro" id="IPR036188">
    <property type="entry name" value="FAD/NAD-bd_sf"/>
</dbReference>
<evidence type="ECO:0000256" key="1">
    <source>
        <dbReference type="ARBA" id="ARBA00001974"/>
    </source>
</evidence>
<keyword evidence="3" id="KW-0285">Flavoprotein</keyword>
<keyword evidence="6" id="KW-0558">Oxidation</keyword>
<evidence type="ECO:0000256" key="5">
    <source>
        <dbReference type="ARBA" id="ARBA00023002"/>
    </source>
</evidence>
<comment type="similarity">
    <text evidence="2">Belongs to the class-III pyridine nucleotide-disulfide oxidoreductase family.</text>
</comment>
<dbReference type="GeneID" id="95580103"/>
<keyword evidence="4" id="KW-0274">FAD</keyword>
<dbReference type="AlphaFoldDB" id="A0A430AXH3"/>
<evidence type="ECO:0000259" key="8">
    <source>
        <dbReference type="Pfam" id="PF02852"/>
    </source>
</evidence>
<evidence type="ECO:0000256" key="3">
    <source>
        <dbReference type="ARBA" id="ARBA00022630"/>
    </source>
</evidence>
<evidence type="ECO:0000313" key="11">
    <source>
        <dbReference type="Proteomes" id="UP000288028"/>
    </source>
</evidence>
<feature type="domain" description="FAD/NAD(P)-binding" evidence="9">
    <location>
        <begin position="2"/>
        <end position="288"/>
    </location>
</feature>
<dbReference type="InterPro" id="IPR004099">
    <property type="entry name" value="Pyr_nucl-diS_OxRdtase_dimer"/>
</dbReference>
<dbReference type="PRINTS" id="PR00411">
    <property type="entry name" value="PNDRDTASEI"/>
</dbReference>
<dbReference type="SUPFAM" id="SSF51905">
    <property type="entry name" value="FAD/NAD(P)-binding domain"/>
    <property type="match status" value="1"/>
</dbReference>
<dbReference type="PRINTS" id="PR00368">
    <property type="entry name" value="FADPNR"/>
</dbReference>
<evidence type="ECO:0000256" key="4">
    <source>
        <dbReference type="ARBA" id="ARBA00022827"/>
    </source>
</evidence>
<dbReference type="Gene3D" id="3.50.50.60">
    <property type="entry name" value="FAD/NAD(P)-binding domain"/>
    <property type="match status" value="2"/>
</dbReference>
<dbReference type="InterPro" id="IPR023753">
    <property type="entry name" value="FAD/NAD-binding_dom"/>
</dbReference>
<dbReference type="InterPro" id="IPR016156">
    <property type="entry name" value="FAD/NAD-linked_Rdtase_dimer_sf"/>
</dbReference>
<dbReference type="InterPro" id="IPR050260">
    <property type="entry name" value="FAD-bd_OxRdtase"/>
</dbReference>
<keyword evidence="7" id="KW-0676">Redox-active center</keyword>
<comment type="caution">
    <text evidence="10">The sequence shown here is derived from an EMBL/GenBank/DDBJ whole genome shotgun (WGS) entry which is preliminary data.</text>
</comment>
<keyword evidence="11" id="KW-1185">Reference proteome</keyword>
<proteinExistence type="inferred from homology"/>
<organism evidence="10 11">
    <name type="scientific">Vagococcus carniphilus</name>
    <dbReference type="NCBI Taxonomy" id="218144"/>
    <lineage>
        <taxon>Bacteria</taxon>
        <taxon>Bacillati</taxon>
        <taxon>Bacillota</taxon>
        <taxon>Bacilli</taxon>
        <taxon>Lactobacillales</taxon>
        <taxon>Enterococcaceae</taxon>
        <taxon>Vagococcus</taxon>
    </lineage>
</organism>
<evidence type="ECO:0000256" key="7">
    <source>
        <dbReference type="ARBA" id="ARBA00023284"/>
    </source>
</evidence>